<gene>
    <name evidence="1" type="ORF">J2S00_003500</name>
</gene>
<evidence type="ECO:0000313" key="2">
    <source>
        <dbReference type="Proteomes" id="UP001232445"/>
    </source>
</evidence>
<dbReference type="EMBL" id="JAUSUQ010000017">
    <property type="protein sequence ID" value="MDQ0340674.1"/>
    <property type="molecule type" value="Genomic_DNA"/>
</dbReference>
<name>A0ABU0CW73_9BACI</name>
<protein>
    <submittedName>
        <fullName evidence="1">3-methyladenine DNA glycosylase AlkD</fullName>
    </submittedName>
</protein>
<dbReference type="Gene3D" id="1.25.10.90">
    <property type="match status" value="1"/>
</dbReference>
<reference evidence="1 2" key="1">
    <citation type="submission" date="2023-07" db="EMBL/GenBank/DDBJ databases">
        <title>Genomic Encyclopedia of Type Strains, Phase IV (KMG-IV): sequencing the most valuable type-strain genomes for metagenomic binning, comparative biology and taxonomic classification.</title>
        <authorList>
            <person name="Goeker M."/>
        </authorList>
    </citation>
    <scope>NUCLEOTIDE SEQUENCE [LARGE SCALE GENOMIC DNA]</scope>
    <source>
        <strain evidence="1 2">DSM 17740</strain>
    </source>
</reference>
<keyword evidence="2" id="KW-1185">Reference proteome</keyword>
<organism evidence="1 2">
    <name type="scientific">Caldalkalibacillus uzonensis</name>
    <dbReference type="NCBI Taxonomy" id="353224"/>
    <lineage>
        <taxon>Bacteria</taxon>
        <taxon>Bacillati</taxon>
        <taxon>Bacillota</taxon>
        <taxon>Bacilli</taxon>
        <taxon>Bacillales</taxon>
        <taxon>Bacillaceae</taxon>
        <taxon>Caldalkalibacillus</taxon>
    </lineage>
</organism>
<dbReference type="PANTHER" id="PTHR34070">
    <property type="entry name" value="ARMADILLO-TYPE FOLD"/>
    <property type="match status" value="1"/>
</dbReference>
<dbReference type="PANTHER" id="PTHR34070:SF1">
    <property type="entry name" value="DNA ALKYLATION REPAIR PROTEIN"/>
    <property type="match status" value="1"/>
</dbReference>
<sequence>MQAATFLQELETFFRLHQNEENARPMKQYMRNQFDFLGIKTPQRRELLRQFLKDHPLAEHQLETVVKGLWNLPEREFQYLAIGILERTKKTFNAEDIDLLEYLITHKSWWDTVDGIATNLVGDYVKEHPQRGRTYMNRWIDNPNLWLKRSAILHQLKYKAETDEALLYAYIVKCKDSQEFFIQKAIGWALREYAKTNPGSVRRFVEETDLPALSRREALKHIG</sequence>
<proteinExistence type="predicted"/>
<dbReference type="InterPro" id="IPR016024">
    <property type="entry name" value="ARM-type_fold"/>
</dbReference>
<dbReference type="InterPro" id="IPR014825">
    <property type="entry name" value="DNA_alkylation"/>
</dbReference>
<evidence type="ECO:0000313" key="1">
    <source>
        <dbReference type="EMBL" id="MDQ0340674.1"/>
    </source>
</evidence>
<comment type="caution">
    <text evidence="1">The sequence shown here is derived from an EMBL/GenBank/DDBJ whole genome shotgun (WGS) entry which is preliminary data.</text>
</comment>
<dbReference type="Pfam" id="PF08713">
    <property type="entry name" value="DNA_alkylation"/>
    <property type="match status" value="1"/>
</dbReference>
<dbReference type="CDD" id="cd07064">
    <property type="entry name" value="AlkD_like_1"/>
    <property type="match status" value="1"/>
</dbReference>
<dbReference type="Proteomes" id="UP001232445">
    <property type="component" value="Unassembled WGS sequence"/>
</dbReference>
<dbReference type="RefSeq" id="WP_307342709.1">
    <property type="nucleotide sequence ID" value="NZ_JAUSUQ010000017.1"/>
</dbReference>
<accession>A0ABU0CW73</accession>
<dbReference type="SUPFAM" id="SSF48371">
    <property type="entry name" value="ARM repeat"/>
    <property type="match status" value="1"/>
</dbReference>